<evidence type="ECO:0008006" key="4">
    <source>
        <dbReference type="Google" id="ProtNLM"/>
    </source>
</evidence>
<dbReference type="EMBL" id="CDOD01000004">
    <property type="protein sequence ID" value="CEN32884.1"/>
    <property type="molecule type" value="Genomic_DNA"/>
</dbReference>
<evidence type="ECO:0000256" key="1">
    <source>
        <dbReference type="SAM" id="Phobius"/>
    </source>
</evidence>
<protein>
    <recommendedName>
        <fullName evidence="4">DUF4258 domain-containing protein</fullName>
    </recommendedName>
</protein>
<evidence type="ECO:0000313" key="3">
    <source>
        <dbReference type="Proteomes" id="UP000038055"/>
    </source>
</evidence>
<reference evidence="3" key="1">
    <citation type="submission" date="2015-01" db="EMBL/GenBank/DDBJ databases">
        <authorList>
            <person name="MANFREDI Pablo"/>
        </authorList>
    </citation>
    <scope>NUCLEOTIDE SEQUENCE [LARGE SCALE GENOMIC DNA]</scope>
    <source>
        <strain evidence="3">Ccyn2B</strain>
    </source>
</reference>
<dbReference type="STRING" id="28189.CCYN74_110093"/>
<evidence type="ECO:0000313" key="2">
    <source>
        <dbReference type="EMBL" id="CEN32884.1"/>
    </source>
</evidence>
<proteinExistence type="predicted"/>
<dbReference type="eggNOG" id="ENOG5032SSW">
    <property type="taxonomic scope" value="Bacteria"/>
</dbReference>
<feature type="transmembrane region" description="Helical" evidence="1">
    <location>
        <begin position="16"/>
        <end position="34"/>
    </location>
</feature>
<dbReference type="Proteomes" id="UP000038055">
    <property type="component" value="Unassembled WGS sequence"/>
</dbReference>
<keyword evidence="1" id="KW-0472">Membrane</keyword>
<name>A0A0B7H2W5_9FLAO</name>
<keyword evidence="1" id="KW-0812">Transmembrane</keyword>
<organism evidence="2 3">
    <name type="scientific">Capnocytophaga cynodegmi</name>
    <dbReference type="NCBI Taxonomy" id="28189"/>
    <lineage>
        <taxon>Bacteria</taxon>
        <taxon>Pseudomonadati</taxon>
        <taxon>Bacteroidota</taxon>
        <taxon>Flavobacteriia</taxon>
        <taxon>Flavobacteriales</taxon>
        <taxon>Flavobacteriaceae</taxon>
        <taxon>Capnocytophaga</taxon>
    </lineage>
</organism>
<dbReference type="AlphaFoldDB" id="A0A0B7H2W5"/>
<sequence length="126" mass="14550">MLEMLKKVEMSILKRIGYYSIGLSIGIVIVAFFFKKKETETFCYFPNCRVLKDLRSKTMEISPEIIATKEELTKIFTDGNVLFNKSNVKAEPCKVYVVEGDLKGKKVEVIVENCKEKVFVKRIEIQ</sequence>
<gene>
    <name evidence="2" type="ORF">CCYN2B_120148</name>
</gene>
<accession>A0A0B7H2W5</accession>
<keyword evidence="3" id="KW-1185">Reference proteome</keyword>
<keyword evidence="1" id="KW-1133">Transmembrane helix</keyword>